<keyword evidence="9" id="KW-1185">Reference proteome</keyword>
<keyword evidence="7" id="KW-0614">Plasmid</keyword>
<gene>
    <name evidence="7" type="ORF">D3868_17165</name>
    <name evidence="6" type="ORF">SIM66_12815</name>
</gene>
<evidence type="ECO:0000259" key="5">
    <source>
        <dbReference type="Pfam" id="PF17954"/>
    </source>
</evidence>
<dbReference type="CDD" id="cd02910">
    <property type="entry name" value="cupin_Yhhw_N"/>
    <property type="match status" value="1"/>
</dbReference>
<organism evidence="7 8">
    <name type="scientific">Azospirillum brasilense</name>
    <dbReference type="NCBI Taxonomy" id="192"/>
    <lineage>
        <taxon>Bacteria</taxon>
        <taxon>Pseudomonadati</taxon>
        <taxon>Pseudomonadota</taxon>
        <taxon>Alphaproteobacteria</taxon>
        <taxon>Rhodospirillales</taxon>
        <taxon>Azospirillaceae</taxon>
        <taxon>Azospirillum</taxon>
    </lineage>
</organism>
<evidence type="ECO:0000256" key="3">
    <source>
        <dbReference type="RuleBase" id="RU003457"/>
    </source>
</evidence>
<comment type="similarity">
    <text evidence="1 3">Belongs to the pirin family.</text>
</comment>
<dbReference type="GO" id="GO:0046872">
    <property type="term" value="F:metal ion binding"/>
    <property type="evidence" value="ECO:0007669"/>
    <property type="project" value="UniProtKB-KW"/>
</dbReference>
<dbReference type="AlphaFoldDB" id="A0A0P0EIF8"/>
<name>A0A0P0EIF8_AZOBR</name>
<dbReference type="GeneID" id="56451411"/>
<feature type="binding site" evidence="2">
    <location>
        <position position="103"/>
    </location>
    <ligand>
        <name>Fe cation</name>
        <dbReference type="ChEBI" id="CHEBI:24875"/>
    </ligand>
</feature>
<evidence type="ECO:0000313" key="7">
    <source>
        <dbReference type="EMBL" id="QCO10797.1"/>
    </source>
</evidence>
<dbReference type="SUPFAM" id="SSF51182">
    <property type="entry name" value="RmlC-like cupins"/>
    <property type="match status" value="1"/>
</dbReference>
<protein>
    <submittedName>
        <fullName evidence="7">Pirin family protein</fullName>
    </submittedName>
</protein>
<feature type="binding site" evidence="2">
    <location>
        <position position="59"/>
    </location>
    <ligand>
        <name>Fe cation</name>
        <dbReference type="ChEBI" id="CHEBI:24875"/>
    </ligand>
</feature>
<dbReference type="Gene3D" id="2.60.120.10">
    <property type="entry name" value="Jelly Rolls"/>
    <property type="match status" value="2"/>
</dbReference>
<dbReference type="Proteomes" id="UP000298774">
    <property type="component" value="Plasmid p1"/>
</dbReference>
<dbReference type="PANTHER" id="PTHR43212">
    <property type="entry name" value="QUERCETIN 2,3-DIOXYGENASE"/>
    <property type="match status" value="1"/>
</dbReference>
<comment type="cofactor">
    <cofactor evidence="2">
        <name>Fe cation</name>
        <dbReference type="ChEBI" id="CHEBI:24875"/>
    </cofactor>
    <text evidence="2">Binds 1 Fe cation per subunit.</text>
</comment>
<feature type="domain" description="Quercetin 2,3-dioxygenase C-terminal cupin" evidence="5">
    <location>
        <begin position="146"/>
        <end position="231"/>
    </location>
</feature>
<dbReference type="InterPro" id="IPR003829">
    <property type="entry name" value="Pirin_N_dom"/>
</dbReference>
<sequence>MITIRNRDERGAVNMGWLNSKHSFSFGHYYDPAHMGFRALRVINDDRVIPGAGFPTHGHADMEIVSYVLDGALEHKDTLGTSSVIRPGDVQRMSAGSGIRHSEYNASKKDPVHFLQIWILPNEEGMVPGYEQKAFEREEKQGRLRLVGSQDGRDGSVVIHQDVDLYATLLDEGDSVTHELRPGRHAWVQVARGQVRLNGEILKEGDGAAISKEDSLTLDGVVSAEVLLFDLA</sequence>
<proteinExistence type="inferred from homology"/>
<dbReference type="KEGG" id="abf:AMK58_20130"/>
<dbReference type="InterPro" id="IPR011051">
    <property type="entry name" value="RmlC_Cupin_sf"/>
</dbReference>
<evidence type="ECO:0000313" key="8">
    <source>
        <dbReference type="Proteomes" id="UP000298774"/>
    </source>
</evidence>
<dbReference type="PIRSF" id="PIRSF006232">
    <property type="entry name" value="Pirin"/>
    <property type="match status" value="1"/>
</dbReference>
<dbReference type="Pfam" id="PF17954">
    <property type="entry name" value="Pirin_C_2"/>
    <property type="match status" value="1"/>
</dbReference>
<keyword evidence="2" id="KW-0479">Metal-binding</keyword>
<dbReference type="EMBL" id="CP032340">
    <property type="protein sequence ID" value="QCO10797.1"/>
    <property type="molecule type" value="Genomic_DNA"/>
</dbReference>
<feature type="domain" description="Pirin N-terminal" evidence="4">
    <location>
        <begin position="9"/>
        <end position="119"/>
    </location>
</feature>
<dbReference type="Proteomes" id="UP001277471">
    <property type="component" value="Unassembled WGS sequence"/>
</dbReference>
<evidence type="ECO:0000256" key="1">
    <source>
        <dbReference type="ARBA" id="ARBA00008416"/>
    </source>
</evidence>
<feature type="binding site" evidence="2">
    <location>
        <position position="101"/>
    </location>
    <ligand>
        <name>Fe cation</name>
        <dbReference type="ChEBI" id="CHEBI:24875"/>
    </ligand>
</feature>
<keyword evidence="2" id="KW-0408">Iron</keyword>
<dbReference type="CDD" id="cd20311">
    <property type="entry name" value="cupin_Yhhw_C"/>
    <property type="match status" value="1"/>
</dbReference>
<evidence type="ECO:0000259" key="4">
    <source>
        <dbReference type="Pfam" id="PF02678"/>
    </source>
</evidence>
<dbReference type="InterPro" id="IPR041602">
    <property type="entry name" value="Quercetinase_C"/>
</dbReference>
<evidence type="ECO:0000313" key="9">
    <source>
        <dbReference type="Proteomes" id="UP001277471"/>
    </source>
</evidence>
<accession>A0A0P0EIF8</accession>
<dbReference type="EMBL" id="JAWXYC010000003">
    <property type="protein sequence ID" value="MDX5952071.1"/>
    <property type="molecule type" value="Genomic_DNA"/>
</dbReference>
<reference evidence="7 8" key="1">
    <citation type="submission" date="2018-09" db="EMBL/GenBank/DDBJ databases">
        <title>Whole genome based analysis of evolution and adaptive divergence in Indian and Brazilian strains of Azospirillum brasilense.</title>
        <authorList>
            <person name="Singh C."/>
            <person name="Tripathi A.K."/>
        </authorList>
    </citation>
    <scope>NUCLEOTIDE SEQUENCE [LARGE SCALE GENOMIC DNA]</scope>
    <source>
        <strain evidence="7 8">MTCC4038</strain>
        <plasmid evidence="7 8">p1</plasmid>
    </source>
</reference>
<dbReference type="PANTHER" id="PTHR43212:SF3">
    <property type="entry name" value="QUERCETIN 2,3-DIOXYGENASE"/>
    <property type="match status" value="1"/>
</dbReference>
<evidence type="ECO:0000313" key="6">
    <source>
        <dbReference type="EMBL" id="MDX5952071.1"/>
    </source>
</evidence>
<feature type="binding site" evidence="2">
    <location>
        <position position="57"/>
    </location>
    <ligand>
        <name>Fe cation</name>
        <dbReference type="ChEBI" id="CHEBI:24875"/>
    </ligand>
</feature>
<evidence type="ECO:0000256" key="2">
    <source>
        <dbReference type="PIRSR" id="PIRSR006232-1"/>
    </source>
</evidence>
<reference evidence="6 9" key="2">
    <citation type="submission" date="2023-11" db="EMBL/GenBank/DDBJ databases">
        <title>MicrobeMod: A computational toolkit for identifying prokaryotic methylation and restriction-modification with nanopore sequencing.</title>
        <authorList>
            <person name="Crits-Christoph A."/>
            <person name="Kang S.C."/>
            <person name="Lee H."/>
            <person name="Ostrov N."/>
        </authorList>
    </citation>
    <scope>NUCLEOTIDE SEQUENCE [LARGE SCALE GENOMIC DNA]</scope>
    <source>
        <strain evidence="6 9">ATCC 29145</strain>
    </source>
</reference>
<dbReference type="RefSeq" id="WP_035678409.1">
    <property type="nucleotide sequence ID" value="NZ_CP012915.1"/>
</dbReference>
<dbReference type="InterPro" id="IPR012093">
    <property type="entry name" value="Pirin"/>
</dbReference>
<geneLocation type="plasmid" evidence="7 8">
    <name>p1</name>
</geneLocation>
<dbReference type="Pfam" id="PF02678">
    <property type="entry name" value="Pirin"/>
    <property type="match status" value="1"/>
</dbReference>
<dbReference type="InterPro" id="IPR014710">
    <property type="entry name" value="RmlC-like_jellyroll"/>
</dbReference>